<dbReference type="PANTHER" id="PTHR12121">
    <property type="entry name" value="CARBON CATABOLITE REPRESSOR PROTEIN 4"/>
    <property type="match status" value="1"/>
</dbReference>
<evidence type="ECO:0000313" key="2">
    <source>
        <dbReference type="EMBL" id="JAT76830.1"/>
    </source>
</evidence>
<accession>A0A1D2ACA3</accession>
<dbReference type="InterPro" id="IPR050410">
    <property type="entry name" value="CCR4/nocturin_mRNA_transcr"/>
</dbReference>
<dbReference type="InterPro" id="IPR036691">
    <property type="entry name" value="Endo/exonu/phosph_ase_sf"/>
</dbReference>
<reference evidence="2" key="1">
    <citation type="submission" date="2015-08" db="EMBL/GenBank/DDBJ databases">
        <authorList>
            <person name="Babu N.S."/>
            <person name="Beckwith C.J."/>
            <person name="Beseler K.G."/>
            <person name="Brison A."/>
            <person name="Carone J.V."/>
            <person name="Caskin T.P."/>
            <person name="Diamond M."/>
            <person name="Durham M.E."/>
            <person name="Foxe J.M."/>
            <person name="Go M."/>
            <person name="Henderson B.A."/>
            <person name="Jones I.B."/>
            <person name="McGettigan J.A."/>
            <person name="Micheletti S.J."/>
            <person name="Nasrallah M.E."/>
            <person name="Ortiz D."/>
            <person name="Piller C.R."/>
            <person name="Privatt S.R."/>
            <person name="Schneider S.L."/>
            <person name="Sharp S."/>
            <person name="Smith T.C."/>
            <person name="Stanton J.D."/>
            <person name="Ullery H.E."/>
            <person name="Wilson R.J."/>
            <person name="Serrano M.G."/>
            <person name="Buck G."/>
            <person name="Lee V."/>
            <person name="Wang Y."/>
            <person name="Carvalho R."/>
            <person name="Voegtly L."/>
            <person name="Shi R."/>
            <person name="Duckworth R."/>
            <person name="Johnson A."/>
            <person name="Loviza R."/>
            <person name="Walstead R."/>
            <person name="Shah Z."/>
            <person name="Kiflezghi M."/>
            <person name="Wade K."/>
            <person name="Ball S.L."/>
            <person name="Bradley K.W."/>
            <person name="Asai D.J."/>
            <person name="Bowman C.A."/>
            <person name="Russell D.A."/>
            <person name="Pope W.H."/>
            <person name="Jacobs-Sera D."/>
            <person name="Hendrix R.W."/>
            <person name="Hatfull G.F."/>
        </authorList>
    </citation>
    <scope>NUCLEOTIDE SEQUENCE</scope>
</reference>
<dbReference type="GO" id="GO:0000175">
    <property type="term" value="F:3'-5'-RNA exonuclease activity"/>
    <property type="evidence" value="ECO:0007669"/>
    <property type="project" value="TreeGrafter"/>
</dbReference>
<sequence length="459" mass="49408">MESACLTRPGASPQLAKPWYARGFVPCSPLRTEEVPCLPGRALKVVTYNILADCLTTRMRSEYDAAVLDPVRRVALLMAGLQALDADLYFLQEVEEGLMETLREMMSGHEVHCSLADALHSGKRVGICLLWRCARLQPLASLEQRLDAVVLEPGDTAPFALRARALDETVLVKRFLDLETGRAFCAAVTHLYYHPRHPDLKVLQAHAACAAVRAFASAQGGPQPLLLAGDFNSLAEKRVSDEFDEVPEGCIKVSGVYELLSQGRVAHSNSDHPASRNSPAELGRLRDVSCEALECPGKGSWIGNGSRLYGSSPWLHLHFARLAGTLGVVHGINTWWGCMGRGASGKGVRVASPVTLEPSIGHRAGREHRKGEAMCTPHGAGGVDQHRAEPGKRGGEGLGAGAKLHQPHTLLHGVPGLRLAEPRGLAGGRRHGHARRLRGRGAQPGDTWIRAAAQCHGTL</sequence>
<feature type="domain" description="Endonuclease/exonuclease/phosphatase" evidence="1">
    <location>
        <begin position="46"/>
        <end position="239"/>
    </location>
</feature>
<protein>
    <recommendedName>
        <fullName evidence="1">Endonuclease/exonuclease/phosphatase domain-containing protein</fullName>
    </recommendedName>
</protein>
<dbReference type="Gene3D" id="3.60.10.10">
    <property type="entry name" value="Endonuclease/exonuclease/phosphatase"/>
    <property type="match status" value="1"/>
</dbReference>
<dbReference type="EMBL" id="GDKF01001792">
    <property type="protein sequence ID" value="JAT76830.1"/>
    <property type="molecule type" value="Transcribed_RNA"/>
</dbReference>
<gene>
    <name evidence="2" type="ORF">g.52779</name>
</gene>
<dbReference type="PANTHER" id="PTHR12121:SF100">
    <property type="entry name" value="POLY(A)-SPECIFIC RIBONUCLEASE"/>
    <property type="match status" value="1"/>
</dbReference>
<dbReference type="SUPFAM" id="SSF56219">
    <property type="entry name" value="DNase I-like"/>
    <property type="match status" value="1"/>
</dbReference>
<organism evidence="2">
    <name type="scientific">Auxenochlorella protothecoides</name>
    <name type="common">Green microalga</name>
    <name type="synonym">Chlorella protothecoides</name>
    <dbReference type="NCBI Taxonomy" id="3075"/>
    <lineage>
        <taxon>Eukaryota</taxon>
        <taxon>Viridiplantae</taxon>
        <taxon>Chlorophyta</taxon>
        <taxon>core chlorophytes</taxon>
        <taxon>Trebouxiophyceae</taxon>
        <taxon>Chlorellales</taxon>
        <taxon>Chlorellaceae</taxon>
        <taxon>Auxenochlorella</taxon>
    </lineage>
</organism>
<evidence type="ECO:0000259" key="1">
    <source>
        <dbReference type="Pfam" id="PF03372"/>
    </source>
</evidence>
<dbReference type="InterPro" id="IPR005135">
    <property type="entry name" value="Endo/exonuclease/phosphatase"/>
</dbReference>
<proteinExistence type="predicted"/>
<name>A0A1D2ACA3_AUXPR</name>
<dbReference type="AlphaFoldDB" id="A0A1D2ACA3"/>
<dbReference type="Pfam" id="PF03372">
    <property type="entry name" value="Exo_endo_phos"/>
    <property type="match status" value="1"/>
</dbReference>